<comment type="caution">
    <text evidence="1">The sequence shown here is derived from an EMBL/GenBank/DDBJ whole genome shotgun (WGS) entry which is preliminary data.</text>
</comment>
<gene>
    <name evidence="1" type="ORF">OWV82_002479</name>
</gene>
<organism evidence="1 2">
    <name type="scientific">Melia azedarach</name>
    <name type="common">Chinaberry tree</name>
    <dbReference type="NCBI Taxonomy" id="155640"/>
    <lineage>
        <taxon>Eukaryota</taxon>
        <taxon>Viridiplantae</taxon>
        <taxon>Streptophyta</taxon>
        <taxon>Embryophyta</taxon>
        <taxon>Tracheophyta</taxon>
        <taxon>Spermatophyta</taxon>
        <taxon>Magnoliopsida</taxon>
        <taxon>eudicotyledons</taxon>
        <taxon>Gunneridae</taxon>
        <taxon>Pentapetalae</taxon>
        <taxon>rosids</taxon>
        <taxon>malvids</taxon>
        <taxon>Sapindales</taxon>
        <taxon>Meliaceae</taxon>
        <taxon>Melia</taxon>
    </lineage>
</organism>
<keyword evidence="2" id="KW-1185">Reference proteome</keyword>
<evidence type="ECO:0000313" key="1">
    <source>
        <dbReference type="EMBL" id="KAJ4729753.1"/>
    </source>
</evidence>
<reference evidence="1 2" key="1">
    <citation type="journal article" date="2023" name="Science">
        <title>Complex scaffold remodeling in plant triterpene biosynthesis.</title>
        <authorList>
            <person name="De La Pena R."/>
            <person name="Hodgson H."/>
            <person name="Liu J.C."/>
            <person name="Stephenson M.J."/>
            <person name="Martin A.C."/>
            <person name="Owen C."/>
            <person name="Harkess A."/>
            <person name="Leebens-Mack J."/>
            <person name="Jimenez L.E."/>
            <person name="Osbourn A."/>
            <person name="Sattely E.S."/>
        </authorList>
    </citation>
    <scope>NUCLEOTIDE SEQUENCE [LARGE SCALE GENOMIC DNA]</scope>
    <source>
        <strain evidence="2">cv. JPN11</strain>
        <tissue evidence="1">Leaf</tissue>
    </source>
</reference>
<sequence length="104" mass="11267">MDAAVRAVEGCAGIGAIIRNEEGKVMVAAVYKRTFLDDVEFSEAEAIFKGLQLALEVGLTPLIVESDCLNVANLVAHNLARLAFVYPDSTVWLEETPQELSCLL</sequence>
<name>A0ACC1Z205_MELAZ</name>
<proteinExistence type="predicted"/>
<dbReference type="EMBL" id="CM051394">
    <property type="protein sequence ID" value="KAJ4729753.1"/>
    <property type="molecule type" value="Genomic_DNA"/>
</dbReference>
<accession>A0ACC1Z205</accession>
<evidence type="ECO:0000313" key="2">
    <source>
        <dbReference type="Proteomes" id="UP001164539"/>
    </source>
</evidence>
<dbReference type="Proteomes" id="UP001164539">
    <property type="component" value="Chromosome 1"/>
</dbReference>
<protein>
    <submittedName>
        <fullName evidence="1">Ribonuclease H-like domain containing protein</fullName>
    </submittedName>
</protein>